<protein>
    <submittedName>
        <fullName evidence="2">Uncharacterized protein</fullName>
    </submittedName>
</protein>
<dbReference type="PANTHER" id="PTHR31170:SF25">
    <property type="entry name" value="BNAA09G04570D PROTEIN"/>
    <property type="match status" value="1"/>
</dbReference>
<name>A0ABU6VST5_9FABA</name>
<evidence type="ECO:0000313" key="2">
    <source>
        <dbReference type="EMBL" id="MED6175795.1"/>
    </source>
</evidence>
<comment type="caution">
    <text evidence="2">The sequence shown here is derived from an EMBL/GenBank/DDBJ whole genome shotgun (WGS) entry which is preliminary data.</text>
</comment>
<dbReference type="Proteomes" id="UP001341840">
    <property type="component" value="Unassembled WGS sequence"/>
</dbReference>
<gene>
    <name evidence="2" type="ORF">PIB30_081739</name>
</gene>
<evidence type="ECO:0000313" key="3">
    <source>
        <dbReference type="Proteomes" id="UP001341840"/>
    </source>
</evidence>
<organism evidence="2 3">
    <name type="scientific">Stylosanthes scabra</name>
    <dbReference type="NCBI Taxonomy" id="79078"/>
    <lineage>
        <taxon>Eukaryota</taxon>
        <taxon>Viridiplantae</taxon>
        <taxon>Streptophyta</taxon>
        <taxon>Embryophyta</taxon>
        <taxon>Tracheophyta</taxon>
        <taxon>Spermatophyta</taxon>
        <taxon>Magnoliopsida</taxon>
        <taxon>eudicotyledons</taxon>
        <taxon>Gunneridae</taxon>
        <taxon>Pentapetalae</taxon>
        <taxon>rosids</taxon>
        <taxon>fabids</taxon>
        <taxon>Fabales</taxon>
        <taxon>Fabaceae</taxon>
        <taxon>Papilionoideae</taxon>
        <taxon>50 kb inversion clade</taxon>
        <taxon>dalbergioids sensu lato</taxon>
        <taxon>Dalbergieae</taxon>
        <taxon>Pterocarpus clade</taxon>
        <taxon>Stylosanthes</taxon>
    </lineage>
</organism>
<evidence type="ECO:0000256" key="1">
    <source>
        <dbReference type="SAM" id="MobiDB-lite"/>
    </source>
</evidence>
<accession>A0ABU6VST5</accession>
<dbReference type="PANTHER" id="PTHR31170">
    <property type="entry name" value="BNAC04G53230D PROTEIN"/>
    <property type="match status" value="1"/>
</dbReference>
<feature type="non-terminal residue" evidence="2">
    <location>
        <position position="319"/>
    </location>
</feature>
<sequence length="319" mass="36626">MVAAVNVGYQILNQLLKDKVSARNPPSSPQPASDQALPKSKESEWVISINEKLQKANEDDAAVASSWDKLSIYKIPRYIRDGGNDKAFAPQIVSLGPYHHQKRHLRQMERHKWRSLNHVLNRTKQDIKLYLDSMKKIEEKARECYEGPIRTMSSTEFVEMLVLDGCFVLEILRGVTEKEGFEKLGYSNNDPVFSMNRWIHSIRNDMMMLENQLPLFVLQRLLRLQLGKGKLNNYFKKRATVVQLVTAFFEPLAPASEPGYPFDPLLSNQDGLHFLDVLRKNLLQRGARSGGLIRSRVAHKRRQQLIHCVTELLVGLPKQ</sequence>
<dbReference type="EMBL" id="JASCZI010152267">
    <property type="protein sequence ID" value="MED6175795.1"/>
    <property type="molecule type" value="Genomic_DNA"/>
</dbReference>
<keyword evidence="3" id="KW-1185">Reference proteome</keyword>
<reference evidence="2 3" key="1">
    <citation type="journal article" date="2023" name="Plants (Basel)">
        <title>Bridging the Gap: Combining Genomics and Transcriptomics Approaches to Understand Stylosanthes scabra, an Orphan Legume from the Brazilian Caatinga.</title>
        <authorList>
            <person name="Ferreira-Neto J.R.C."/>
            <person name="da Silva M.D."/>
            <person name="Binneck E."/>
            <person name="de Melo N.F."/>
            <person name="da Silva R.H."/>
            <person name="de Melo A.L.T.M."/>
            <person name="Pandolfi V."/>
            <person name="Bustamante F.O."/>
            <person name="Brasileiro-Vidal A.C."/>
            <person name="Benko-Iseppon A.M."/>
        </authorList>
    </citation>
    <scope>NUCLEOTIDE SEQUENCE [LARGE SCALE GENOMIC DNA]</scope>
    <source>
        <tissue evidence="2">Leaves</tissue>
    </source>
</reference>
<dbReference type="Pfam" id="PF03140">
    <property type="entry name" value="DUF247"/>
    <property type="match status" value="1"/>
</dbReference>
<proteinExistence type="predicted"/>
<dbReference type="InterPro" id="IPR004158">
    <property type="entry name" value="DUF247_pln"/>
</dbReference>
<feature type="region of interest" description="Disordered" evidence="1">
    <location>
        <begin position="20"/>
        <end position="40"/>
    </location>
</feature>